<dbReference type="EMBL" id="KN818260">
    <property type="protein sequence ID" value="KIL63351.1"/>
    <property type="molecule type" value="Genomic_DNA"/>
</dbReference>
<proteinExistence type="predicted"/>
<evidence type="ECO:0000256" key="1">
    <source>
        <dbReference type="SAM" id="MobiDB-lite"/>
    </source>
</evidence>
<keyword evidence="3" id="KW-1185">Reference proteome</keyword>
<feature type="compositionally biased region" description="Polar residues" evidence="1">
    <location>
        <begin position="1"/>
        <end position="15"/>
    </location>
</feature>
<evidence type="ECO:0000313" key="3">
    <source>
        <dbReference type="Proteomes" id="UP000054549"/>
    </source>
</evidence>
<evidence type="ECO:0000313" key="2">
    <source>
        <dbReference type="EMBL" id="KIL63351.1"/>
    </source>
</evidence>
<accession>A0A0C2X2G3</accession>
<sequence length="105" mass="11948">MSGEISQPMAQTVNDQSRQQQQFSSSHRKLFWISIGSTTASSIATAKSSIPTVTTPTVDPEDLLNLEYHPSYVKLVGSRPSKIWTDKRTQLWFWLHHQPIRANHT</sequence>
<dbReference type="HOGENOM" id="CLU_2235908_0_0_1"/>
<gene>
    <name evidence="2" type="ORF">M378DRAFT_164659</name>
</gene>
<dbReference type="AlphaFoldDB" id="A0A0C2X2G3"/>
<organism evidence="2 3">
    <name type="scientific">Amanita muscaria (strain Koide BX008)</name>
    <dbReference type="NCBI Taxonomy" id="946122"/>
    <lineage>
        <taxon>Eukaryota</taxon>
        <taxon>Fungi</taxon>
        <taxon>Dikarya</taxon>
        <taxon>Basidiomycota</taxon>
        <taxon>Agaricomycotina</taxon>
        <taxon>Agaricomycetes</taxon>
        <taxon>Agaricomycetidae</taxon>
        <taxon>Agaricales</taxon>
        <taxon>Pluteineae</taxon>
        <taxon>Amanitaceae</taxon>
        <taxon>Amanita</taxon>
    </lineage>
</organism>
<feature type="region of interest" description="Disordered" evidence="1">
    <location>
        <begin position="1"/>
        <end position="22"/>
    </location>
</feature>
<dbReference type="InParanoid" id="A0A0C2X2G3"/>
<name>A0A0C2X2G3_AMAMK</name>
<reference evidence="2 3" key="1">
    <citation type="submission" date="2014-04" db="EMBL/GenBank/DDBJ databases">
        <title>Evolutionary Origins and Diversification of the Mycorrhizal Mutualists.</title>
        <authorList>
            <consortium name="DOE Joint Genome Institute"/>
            <consortium name="Mycorrhizal Genomics Consortium"/>
            <person name="Kohler A."/>
            <person name="Kuo A."/>
            <person name="Nagy L.G."/>
            <person name="Floudas D."/>
            <person name="Copeland A."/>
            <person name="Barry K.W."/>
            <person name="Cichocki N."/>
            <person name="Veneault-Fourrey C."/>
            <person name="LaButti K."/>
            <person name="Lindquist E.A."/>
            <person name="Lipzen A."/>
            <person name="Lundell T."/>
            <person name="Morin E."/>
            <person name="Murat C."/>
            <person name="Riley R."/>
            <person name="Ohm R."/>
            <person name="Sun H."/>
            <person name="Tunlid A."/>
            <person name="Henrissat B."/>
            <person name="Grigoriev I.V."/>
            <person name="Hibbett D.S."/>
            <person name="Martin F."/>
        </authorList>
    </citation>
    <scope>NUCLEOTIDE SEQUENCE [LARGE SCALE GENOMIC DNA]</scope>
    <source>
        <strain evidence="2 3">Koide BX008</strain>
    </source>
</reference>
<dbReference type="Proteomes" id="UP000054549">
    <property type="component" value="Unassembled WGS sequence"/>
</dbReference>
<protein>
    <submittedName>
        <fullName evidence="2">Uncharacterized protein</fullName>
    </submittedName>
</protein>